<dbReference type="SMART" id="SM00248">
    <property type="entry name" value="ANK"/>
    <property type="match status" value="3"/>
</dbReference>
<dbReference type="InterPro" id="IPR036770">
    <property type="entry name" value="Ankyrin_rpt-contain_sf"/>
</dbReference>
<dbReference type="InterPro" id="IPR002110">
    <property type="entry name" value="Ankyrin_rpt"/>
</dbReference>
<organism evidence="3 4">
    <name type="scientific">Xylaria multiplex</name>
    <dbReference type="NCBI Taxonomy" id="323545"/>
    <lineage>
        <taxon>Eukaryota</taxon>
        <taxon>Fungi</taxon>
        <taxon>Dikarya</taxon>
        <taxon>Ascomycota</taxon>
        <taxon>Pezizomycotina</taxon>
        <taxon>Sordariomycetes</taxon>
        <taxon>Xylariomycetidae</taxon>
        <taxon>Xylariales</taxon>
        <taxon>Xylariaceae</taxon>
        <taxon>Xylaria</taxon>
    </lineage>
</organism>
<dbReference type="EMBL" id="WUBL01000002">
    <property type="protein sequence ID" value="KAF2973265.1"/>
    <property type="molecule type" value="Genomic_DNA"/>
</dbReference>
<gene>
    <name evidence="3" type="ORF">GQX73_g286</name>
</gene>
<proteinExistence type="predicted"/>
<evidence type="ECO:0000313" key="3">
    <source>
        <dbReference type="EMBL" id="KAF2973265.1"/>
    </source>
</evidence>
<keyword evidence="2" id="KW-0040">ANK repeat</keyword>
<reference evidence="3 4" key="1">
    <citation type="submission" date="2019-12" db="EMBL/GenBank/DDBJ databases">
        <title>Draft genome sequence of the ascomycete Xylaria multiplex DSM 110363.</title>
        <authorList>
            <person name="Buettner E."/>
            <person name="Kellner H."/>
        </authorList>
    </citation>
    <scope>NUCLEOTIDE SEQUENCE [LARGE SCALE GENOMIC DNA]</scope>
    <source>
        <strain evidence="3 4">DSM 110363</strain>
    </source>
</reference>
<dbReference type="SUPFAM" id="SSF48403">
    <property type="entry name" value="Ankyrin repeat"/>
    <property type="match status" value="1"/>
</dbReference>
<dbReference type="PANTHER" id="PTHR24201:SF15">
    <property type="entry name" value="ANKYRIN REPEAT DOMAIN-CONTAINING PROTEIN 66"/>
    <property type="match status" value="1"/>
</dbReference>
<comment type="caution">
    <text evidence="3">The sequence shown here is derived from an EMBL/GenBank/DDBJ whole genome shotgun (WGS) entry which is preliminary data.</text>
</comment>
<protein>
    <submittedName>
        <fullName evidence="3">Uncharacterized protein</fullName>
    </submittedName>
</protein>
<keyword evidence="4" id="KW-1185">Reference proteome</keyword>
<accession>A0A7C8IZT1</accession>
<evidence type="ECO:0000313" key="4">
    <source>
        <dbReference type="Proteomes" id="UP000481858"/>
    </source>
</evidence>
<name>A0A7C8IZT1_9PEZI</name>
<dbReference type="Pfam" id="PF12796">
    <property type="entry name" value="Ank_2"/>
    <property type="match status" value="1"/>
</dbReference>
<evidence type="ECO:0000256" key="2">
    <source>
        <dbReference type="ARBA" id="ARBA00023043"/>
    </source>
</evidence>
<dbReference type="PANTHER" id="PTHR24201">
    <property type="entry name" value="ANK_REP_REGION DOMAIN-CONTAINING PROTEIN"/>
    <property type="match status" value="1"/>
</dbReference>
<evidence type="ECO:0000256" key="1">
    <source>
        <dbReference type="ARBA" id="ARBA00022737"/>
    </source>
</evidence>
<keyword evidence="1" id="KW-0677">Repeat</keyword>
<dbReference type="InterPro" id="IPR050776">
    <property type="entry name" value="Ank_Repeat/CDKN_Inhibitor"/>
</dbReference>
<dbReference type="OrthoDB" id="1577640at2759"/>
<dbReference type="Gene3D" id="1.25.40.20">
    <property type="entry name" value="Ankyrin repeat-containing domain"/>
    <property type="match status" value="1"/>
</dbReference>
<dbReference type="Proteomes" id="UP000481858">
    <property type="component" value="Unassembled WGS sequence"/>
</dbReference>
<sequence length="571" mass="64971">MVMNLVACGVPANTYDEFGETPGIALLLGGPNETGLVVDLAKRLLPEPDIPLVSERALYRKDIKHLKLILEDSVIAEASGCGPLSLAARAGDERLVRELIKKYPQSLKEVNDFEDTPLHLAIKHPSCLRLILEAGGSLMLEQLEAEAWDWTPLACACRLGCRASAQILLATGSRINEFCIIHGHESCLDDVLAALKQRRDEIKLLALEHLTQAEAKGFGLHEEKVLDGCALEVQRLLLERGVHVPPRLCDGLYYPVYFLAYSTPLFDKLWALGFRDVNSCNKFGDMPLTRYRFDVEKARWLIEHGADYWTPFYERSSSTDISNITATPAHFLCCRVGLPYQLYGEHSDEYYKRVKTSQWLVEKLIQVQVTDACSCPCFGGGCTPLKGFFDQLRDYRNLTNIQDLARWCVGLTRTFLASFGEEDLITALRRMTFDGLGLTHTCCNLWNDIQRYHESFYTLEEVEEINSEQRPLLTLFNNLLVEFDQVAHEDQDGLPLIVHDPEEFWVHRWLPRMEETLDGLNGDDITAEERSAAEAVGVKWDLQPLKEVEEEEEEDWTPEYVMERLKKILDE</sequence>
<dbReference type="AlphaFoldDB" id="A0A7C8IZT1"/>
<dbReference type="InParanoid" id="A0A7C8IZT1"/>